<dbReference type="InterPro" id="IPR011048">
    <property type="entry name" value="Haem_d1_sf"/>
</dbReference>
<dbReference type="Gene3D" id="2.130.10.10">
    <property type="entry name" value="YVTN repeat-like/Quinoprotein amine dehydrogenase"/>
    <property type="match status" value="2"/>
</dbReference>
<gene>
    <name evidence="1" type="ORF">ENN04_07215</name>
</gene>
<dbReference type="Pfam" id="PF02239">
    <property type="entry name" value="Cytochrom_D1"/>
    <property type="match status" value="1"/>
</dbReference>
<accession>A0A7C5SXB8</accession>
<dbReference type="InterPro" id="IPR015943">
    <property type="entry name" value="WD40/YVTN_repeat-like_dom_sf"/>
</dbReference>
<proteinExistence type="predicted"/>
<protein>
    <recommendedName>
        <fullName evidence="2">YncE family protein</fullName>
    </recommendedName>
</protein>
<dbReference type="InterPro" id="IPR051200">
    <property type="entry name" value="Host-pathogen_enzymatic-act"/>
</dbReference>
<evidence type="ECO:0000313" key="1">
    <source>
        <dbReference type="EMBL" id="HHO74401.1"/>
    </source>
</evidence>
<dbReference type="PANTHER" id="PTHR47197">
    <property type="entry name" value="PROTEIN NIRF"/>
    <property type="match status" value="1"/>
</dbReference>
<dbReference type="EMBL" id="DSAC01000091">
    <property type="protein sequence ID" value="HHO74401.1"/>
    <property type="molecule type" value="Genomic_DNA"/>
</dbReference>
<reference evidence="1" key="1">
    <citation type="journal article" date="2020" name="mSystems">
        <title>Genome- and Community-Level Interaction Insights into Carbon Utilization and Element Cycling Functions of Hydrothermarchaeota in Hydrothermal Sediment.</title>
        <authorList>
            <person name="Zhou Z."/>
            <person name="Liu Y."/>
            <person name="Xu W."/>
            <person name="Pan J."/>
            <person name="Luo Z.H."/>
            <person name="Li M."/>
        </authorList>
    </citation>
    <scope>NUCLEOTIDE SEQUENCE [LARGE SCALE GENOMIC DNA]</scope>
    <source>
        <strain evidence="1">SpSt-114</strain>
    </source>
</reference>
<dbReference type="PANTHER" id="PTHR47197:SF3">
    <property type="entry name" value="DIHYDRO-HEME D1 DEHYDROGENASE"/>
    <property type="match status" value="1"/>
</dbReference>
<dbReference type="AlphaFoldDB" id="A0A7C5SXB8"/>
<comment type="caution">
    <text evidence="1">The sequence shown here is derived from an EMBL/GenBank/DDBJ whole genome shotgun (WGS) entry which is preliminary data.</text>
</comment>
<evidence type="ECO:0008006" key="2">
    <source>
        <dbReference type="Google" id="ProtNLM"/>
    </source>
</evidence>
<organism evidence="1">
    <name type="scientific">Thermocrinis ruber</name>
    <dbReference type="NCBI Taxonomy" id="75906"/>
    <lineage>
        <taxon>Bacteria</taxon>
        <taxon>Pseudomonadati</taxon>
        <taxon>Aquificota</taxon>
        <taxon>Aquificia</taxon>
        <taxon>Aquificales</taxon>
        <taxon>Aquificaceae</taxon>
        <taxon>Thermocrinis</taxon>
    </lineage>
</organism>
<dbReference type="SUPFAM" id="SSF51004">
    <property type="entry name" value="C-terminal (heme d1) domain of cytochrome cd1-nitrite reductase"/>
    <property type="match status" value="1"/>
</dbReference>
<sequence>MTTRRELLKLAGFGVVYATFYRGFALAQERVSPVFALRGDGSVVVIDPKKDEVIAKISTGGKGGTLGSLTKDGKYLFVANNAPDQRTVSVIDAVNLRKVKDIETGSRPKHPIVSPNGRVVAVNHSGIDGGKNRVAFISTRDLEVINTVELPVLNTGHKGDFSMHGTFSPDGKYYFIGSYSDNRFFIISTSDFSVVAHVDVAGNPHYFDCHKNTLWVTVEFNEPKKETSKPMVYVYDISNPAKPREMMVLEVGLDTDEISNTARIEGHHGNFTNDGKHFIVCNRGASPFEGTTVRVYTNDGKLVKAMKSAVKGVGHAYVSPNGEYAVITQYGDTKIEVVSLKNLETIKVIDTGVGKHMGHVVFMEDGSKFYVSNRAADSVFVIDGKKFEIIKRIQTAEGGQAQGQVVRHFYGVFERVVNPYLA</sequence>
<name>A0A7C5SXB8_9AQUI</name>